<feature type="domain" description="4Fe-4S ferredoxin-type" evidence="10">
    <location>
        <begin position="53"/>
        <end position="82"/>
    </location>
</feature>
<dbReference type="Proteomes" id="UP001314681">
    <property type="component" value="Unassembled WGS sequence"/>
</dbReference>
<proteinExistence type="inferred from homology"/>
<evidence type="ECO:0000256" key="7">
    <source>
        <dbReference type="ARBA" id="ARBA00023004"/>
    </source>
</evidence>
<dbReference type="SUPFAM" id="SSF54862">
    <property type="entry name" value="4Fe-4S ferredoxins"/>
    <property type="match status" value="1"/>
</dbReference>
<keyword evidence="4" id="KW-0949">S-adenosyl-L-methionine</keyword>
<dbReference type="PROSITE" id="PS01087">
    <property type="entry name" value="RADICAL_ACTIVATING"/>
    <property type="match status" value="1"/>
</dbReference>
<dbReference type="PANTHER" id="PTHR30352">
    <property type="entry name" value="PYRUVATE FORMATE-LYASE-ACTIVATING ENZYME"/>
    <property type="match status" value="1"/>
</dbReference>
<evidence type="ECO:0000256" key="2">
    <source>
        <dbReference type="ARBA" id="ARBA00009777"/>
    </source>
</evidence>
<dbReference type="InterPro" id="IPR058240">
    <property type="entry name" value="rSAM_sf"/>
</dbReference>
<dbReference type="InterPro" id="IPR034457">
    <property type="entry name" value="Organic_radical-activating"/>
</dbReference>
<feature type="domain" description="4Fe-4S ferredoxin-type" evidence="10">
    <location>
        <begin position="84"/>
        <end position="111"/>
    </location>
</feature>
<evidence type="ECO:0000256" key="4">
    <source>
        <dbReference type="ARBA" id="ARBA00022691"/>
    </source>
</evidence>
<keyword evidence="3" id="KW-0004">4Fe-4S</keyword>
<dbReference type="PANTHER" id="PTHR30352:SF4">
    <property type="entry name" value="PYRUVATE FORMATE-LYASE 2-ACTIVATING ENZYME"/>
    <property type="match status" value="1"/>
</dbReference>
<organism evidence="12 13">
    <name type="scientific">Diplocloster modestus</name>
    <dbReference type="NCBI Taxonomy" id="2850322"/>
    <lineage>
        <taxon>Bacteria</taxon>
        <taxon>Bacillati</taxon>
        <taxon>Bacillota</taxon>
        <taxon>Clostridia</taxon>
        <taxon>Lachnospirales</taxon>
        <taxon>Lachnospiraceae</taxon>
        <taxon>Diplocloster</taxon>
    </lineage>
</organism>
<dbReference type="InterPro" id="IPR007197">
    <property type="entry name" value="rSAM"/>
</dbReference>
<dbReference type="InterPro" id="IPR017896">
    <property type="entry name" value="4Fe4S_Fe-S-bd"/>
</dbReference>
<comment type="catalytic activity">
    <reaction evidence="9">
        <text>glycyl-[protein] + reduced [flavodoxin] + S-adenosyl-L-methionine = glycin-2-yl radical-[protein] + semiquinone [flavodoxin] + 5'-deoxyadenosine + L-methionine + H(+)</text>
        <dbReference type="Rhea" id="RHEA:61976"/>
        <dbReference type="Rhea" id="RHEA-COMP:10622"/>
        <dbReference type="Rhea" id="RHEA-COMP:14480"/>
        <dbReference type="Rhea" id="RHEA-COMP:15993"/>
        <dbReference type="Rhea" id="RHEA-COMP:15994"/>
        <dbReference type="ChEBI" id="CHEBI:15378"/>
        <dbReference type="ChEBI" id="CHEBI:17319"/>
        <dbReference type="ChEBI" id="CHEBI:29947"/>
        <dbReference type="ChEBI" id="CHEBI:32722"/>
        <dbReference type="ChEBI" id="CHEBI:57618"/>
        <dbReference type="ChEBI" id="CHEBI:57844"/>
        <dbReference type="ChEBI" id="CHEBI:59789"/>
        <dbReference type="ChEBI" id="CHEBI:140311"/>
    </reaction>
</comment>
<accession>A0ABS6K6C0</accession>
<dbReference type="PROSITE" id="PS51918">
    <property type="entry name" value="RADICAL_SAM"/>
    <property type="match status" value="1"/>
</dbReference>
<comment type="caution">
    <text evidence="12">The sequence shown here is derived from an EMBL/GenBank/DDBJ whole genome shotgun (WGS) entry which is preliminary data.</text>
</comment>
<evidence type="ECO:0000256" key="9">
    <source>
        <dbReference type="ARBA" id="ARBA00047365"/>
    </source>
</evidence>
<evidence type="ECO:0000259" key="11">
    <source>
        <dbReference type="PROSITE" id="PS51918"/>
    </source>
</evidence>
<keyword evidence="13" id="KW-1185">Reference proteome</keyword>
<dbReference type="EMBL" id="JAHQCX010000004">
    <property type="protein sequence ID" value="MBU9725996.1"/>
    <property type="molecule type" value="Genomic_DNA"/>
</dbReference>
<sequence length="322" mass="36521">MKLSDYRKDCGLVFDFHRGTTHDGPGMRTTVFMKGCPLHCAWCHNPESITPHPELQWTAGECIGCHTCVNTCQFGAVQAGEEGISIRRDWCQECYQCAEKCPSGALKIVGTYWDVDSLATEALKDTMFFEDFEGGITLSGGEPILQYRFVTELLKKIKEAGQNTALDTCGLGLREAYESVYPYVDTFLYDIKLMDKNEHIQYTGMSNQLILSNLIWLIQKANGDPDKKIWIRTPLIPGATASEENIDKIGKFLKGEVLKGIERWELCAFNNVCRDKYRKMHLEWEYQDTPLMTEDDANHFLQIARKYVGEKAVLSGLTARNV</sequence>
<dbReference type="Gene3D" id="3.30.70.20">
    <property type="match status" value="1"/>
</dbReference>
<dbReference type="InterPro" id="IPR017900">
    <property type="entry name" value="4Fe4S_Fe_S_CS"/>
</dbReference>
<evidence type="ECO:0000256" key="6">
    <source>
        <dbReference type="ARBA" id="ARBA00023002"/>
    </source>
</evidence>
<protein>
    <submittedName>
        <fullName evidence="12">Glycyl-radical enzyme activating protein</fullName>
    </submittedName>
</protein>
<dbReference type="PROSITE" id="PS51379">
    <property type="entry name" value="4FE4S_FER_2"/>
    <property type="match status" value="2"/>
</dbReference>
<dbReference type="InterPro" id="IPR040074">
    <property type="entry name" value="BssD/PflA/YjjW"/>
</dbReference>
<dbReference type="PROSITE" id="PS00198">
    <property type="entry name" value="4FE4S_FER_1"/>
    <property type="match status" value="1"/>
</dbReference>
<evidence type="ECO:0000259" key="10">
    <source>
        <dbReference type="PROSITE" id="PS51379"/>
    </source>
</evidence>
<evidence type="ECO:0000256" key="1">
    <source>
        <dbReference type="ARBA" id="ARBA00001966"/>
    </source>
</evidence>
<dbReference type="SFLD" id="SFLDG01066">
    <property type="entry name" value="organic_radical-activating_enz"/>
    <property type="match status" value="1"/>
</dbReference>
<dbReference type="NCBIfam" id="TIGR02494">
    <property type="entry name" value="PFLE_PFLC"/>
    <property type="match status" value="1"/>
</dbReference>
<dbReference type="RefSeq" id="WP_238726616.1">
    <property type="nucleotide sequence ID" value="NZ_JAHQCX010000004.1"/>
</dbReference>
<dbReference type="Pfam" id="PF13187">
    <property type="entry name" value="Fer4_9"/>
    <property type="match status" value="1"/>
</dbReference>
<keyword evidence="6" id="KW-0560">Oxidoreductase</keyword>
<evidence type="ECO:0000313" key="12">
    <source>
        <dbReference type="EMBL" id="MBU9725996.1"/>
    </source>
</evidence>
<gene>
    <name evidence="12" type="ORF">KTH90_08210</name>
</gene>
<comment type="cofactor">
    <cofactor evidence="1">
        <name>[4Fe-4S] cluster</name>
        <dbReference type="ChEBI" id="CHEBI:49883"/>
    </cofactor>
</comment>
<dbReference type="Gene3D" id="3.80.30.10">
    <property type="entry name" value="pyruvate-formate lyase- activating enzyme"/>
    <property type="match status" value="1"/>
</dbReference>
<name>A0ABS6K6C0_9FIRM</name>
<evidence type="ECO:0000313" key="13">
    <source>
        <dbReference type="Proteomes" id="UP001314681"/>
    </source>
</evidence>
<dbReference type="PIRSF" id="PIRSF000371">
    <property type="entry name" value="PFL_act_enz"/>
    <property type="match status" value="1"/>
</dbReference>
<keyword evidence="8" id="KW-0411">Iron-sulfur</keyword>
<evidence type="ECO:0000256" key="3">
    <source>
        <dbReference type="ARBA" id="ARBA00022485"/>
    </source>
</evidence>
<evidence type="ECO:0000256" key="8">
    <source>
        <dbReference type="ARBA" id="ARBA00023014"/>
    </source>
</evidence>
<dbReference type="Pfam" id="PF13353">
    <property type="entry name" value="Fer4_12"/>
    <property type="match status" value="1"/>
</dbReference>
<feature type="domain" description="Radical SAM core" evidence="11">
    <location>
        <begin position="22"/>
        <end position="310"/>
    </location>
</feature>
<dbReference type="SFLD" id="SFLDG01118">
    <property type="entry name" value="activating_enzymes__group_2"/>
    <property type="match status" value="1"/>
</dbReference>
<evidence type="ECO:0000256" key="5">
    <source>
        <dbReference type="ARBA" id="ARBA00022723"/>
    </source>
</evidence>
<keyword evidence="7" id="KW-0408">Iron</keyword>
<dbReference type="SUPFAM" id="SSF102114">
    <property type="entry name" value="Radical SAM enzymes"/>
    <property type="match status" value="1"/>
</dbReference>
<keyword evidence="5" id="KW-0479">Metal-binding</keyword>
<dbReference type="InterPro" id="IPR012839">
    <property type="entry name" value="Organic_radical_activase"/>
</dbReference>
<comment type="similarity">
    <text evidence="2">Belongs to the organic radical-activating enzymes family.</text>
</comment>
<reference evidence="12 13" key="1">
    <citation type="submission" date="2021-06" db="EMBL/GenBank/DDBJ databases">
        <title>Description of novel taxa of the family Lachnospiraceae.</title>
        <authorList>
            <person name="Chaplin A.V."/>
            <person name="Sokolova S.R."/>
            <person name="Pikina A.P."/>
            <person name="Korzhanova M."/>
            <person name="Belova V."/>
            <person name="Korostin D."/>
            <person name="Efimov B.A."/>
        </authorList>
    </citation>
    <scope>NUCLEOTIDE SEQUENCE [LARGE SCALE GENOMIC DNA]</scope>
    <source>
        <strain evidence="12 13">ASD4241</strain>
    </source>
</reference>
<dbReference type="InterPro" id="IPR001989">
    <property type="entry name" value="Radical_activat_CS"/>
</dbReference>
<dbReference type="SFLD" id="SFLDS00029">
    <property type="entry name" value="Radical_SAM"/>
    <property type="match status" value="1"/>
</dbReference>